<keyword evidence="1" id="KW-0812">Transmembrane</keyword>
<dbReference type="PANTHER" id="PTHR35095">
    <property type="entry name" value="OS05G0143300 PROTEIN"/>
    <property type="match status" value="1"/>
</dbReference>
<keyword evidence="1" id="KW-1133">Transmembrane helix</keyword>
<protein>
    <submittedName>
        <fullName evidence="2">(wild Malaysian banana) hypothetical protein</fullName>
    </submittedName>
</protein>
<keyword evidence="1" id="KW-0472">Membrane</keyword>
<accession>A0A8D7BCS7</accession>
<dbReference type="PANTHER" id="PTHR35095:SF1">
    <property type="entry name" value="OS05G0143300 PROTEIN"/>
    <property type="match status" value="1"/>
</dbReference>
<feature type="transmembrane region" description="Helical" evidence="1">
    <location>
        <begin position="365"/>
        <end position="385"/>
    </location>
</feature>
<dbReference type="EMBL" id="HG996475">
    <property type="protein sequence ID" value="CAG1865554.1"/>
    <property type="molecule type" value="Genomic_DNA"/>
</dbReference>
<gene>
    <name evidence="2" type="ORF">GSMUA_00740.1</name>
</gene>
<dbReference type="AlphaFoldDB" id="A0A8D7BCS7"/>
<evidence type="ECO:0000313" key="2">
    <source>
        <dbReference type="EMBL" id="CAG1865554.1"/>
    </source>
</evidence>
<feature type="transmembrane region" description="Helical" evidence="1">
    <location>
        <begin position="330"/>
        <end position="353"/>
    </location>
</feature>
<reference evidence="2" key="1">
    <citation type="submission" date="2021-03" db="EMBL/GenBank/DDBJ databases">
        <authorList>
            <consortium name="Genoscope - CEA"/>
            <person name="William W."/>
        </authorList>
    </citation>
    <scope>NUCLEOTIDE SEQUENCE</scope>
    <source>
        <strain evidence="2">Doubled-haploid Pahang</strain>
    </source>
</reference>
<sequence length="436" mass="48091">MVELSLVASAAFPRAIIHPEHLGPYKAPKEFQILLPVHGRKQDALRFGSVQFNAQHLQGVGRPMHLLPENNQSASLSPMIEKPVLIDMQDSCPNSVLFSFRIAEKCLRNEKILKLLMSGSKLAEGEGIDASLLSEVMGFQEVTIDMLPSPHVLVDDKSSLYEAEMDDCQHSLHLQKQNFVPEPQLDFVGNLSDTSYFTVYPDGRLLFADSASQTEDLLSIVADFNLPKRTIIGSKQSLLVPYFTSRRGRGRSQAHKQASSPTVATLKSSDNAKLKTLPKKKKNKKLGREQNLYPRTYLHACESLLSALIDKESSVTIPSLKKSSPEISKFLAQFSAGVAGTGLAVFFSVLCKLVCGRVPLSATRLLNTGFGFGFGFGIFWLSWAINGLRDTIIYVSKNSSKLNLTEEEIASKVKRSTKEIFFRAAALVAVAILRFA</sequence>
<organism evidence="2">
    <name type="scientific">Musa acuminata subsp. malaccensis</name>
    <name type="common">Wild banana</name>
    <name type="synonym">Musa malaccensis</name>
    <dbReference type="NCBI Taxonomy" id="214687"/>
    <lineage>
        <taxon>Eukaryota</taxon>
        <taxon>Viridiplantae</taxon>
        <taxon>Streptophyta</taxon>
        <taxon>Embryophyta</taxon>
        <taxon>Tracheophyta</taxon>
        <taxon>Spermatophyta</taxon>
        <taxon>Magnoliopsida</taxon>
        <taxon>Liliopsida</taxon>
        <taxon>Zingiberales</taxon>
        <taxon>Musaceae</taxon>
        <taxon>Musa</taxon>
    </lineage>
</organism>
<evidence type="ECO:0000256" key="1">
    <source>
        <dbReference type="SAM" id="Phobius"/>
    </source>
</evidence>
<proteinExistence type="predicted"/>
<name>A0A8D7BCS7_MUSAM</name>